<accession>A0AAN7RX72</accession>
<keyword evidence="2" id="KW-1185">Reference proteome</keyword>
<proteinExistence type="predicted"/>
<organism evidence="1 2">
    <name type="scientific">Mycteria americana</name>
    <name type="common">Wood stork</name>
    <dbReference type="NCBI Taxonomy" id="33587"/>
    <lineage>
        <taxon>Eukaryota</taxon>
        <taxon>Metazoa</taxon>
        <taxon>Chordata</taxon>
        <taxon>Craniata</taxon>
        <taxon>Vertebrata</taxon>
        <taxon>Euteleostomi</taxon>
        <taxon>Archelosauria</taxon>
        <taxon>Archosauria</taxon>
        <taxon>Dinosauria</taxon>
        <taxon>Saurischia</taxon>
        <taxon>Theropoda</taxon>
        <taxon>Coelurosauria</taxon>
        <taxon>Aves</taxon>
        <taxon>Neognathae</taxon>
        <taxon>Neoaves</taxon>
        <taxon>Aequornithes</taxon>
        <taxon>Ciconiiformes</taxon>
        <taxon>Ciconiidae</taxon>
        <taxon>Mycteria</taxon>
    </lineage>
</organism>
<evidence type="ECO:0000313" key="2">
    <source>
        <dbReference type="Proteomes" id="UP001333110"/>
    </source>
</evidence>
<sequence length="18" mass="1870">MSAVSSSSGTSHSFTRQL</sequence>
<comment type="caution">
    <text evidence="1">The sequence shown here is derived from an EMBL/GenBank/DDBJ whole genome shotgun (WGS) entry which is preliminary data.</text>
</comment>
<reference evidence="1 2" key="1">
    <citation type="journal article" date="2023" name="J. Hered.">
        <title>Chromosome-level genome of the wood stork (Mycteria americana) provides insight into avian chromosome evolution.</title>
        <authorList>
            <person name="Flamio R. Jr."/>
            <person name="Ramstad K.M."/>
        </authorList>
    </citation>
    <scope>NUCLEOTIDE SEQUENCE [LARGE SCALE GENOMIC DNA]</scope>
    <source>
        <strain evidence="1">JAX WOST 10</strain>
    </source>
</reference>
<dbReference type="AlphaFoldDB" id="A0AAN7RX72"/>
<name>A0AAN7RX72_MYCAM</name>
<dbReference type="EMBL" id="JAUNZN010000006">
    <property type="protein sequence ID" value="KAK4819980.1"/>
    <property type="molecule type" value="Genomic_DNA"/>
</dbReference>
<protein>
    <submittedName>
        <fullName evidence="1">Uncharacterized protein</fullName>
    </submittedName>
</protein>
<dbReference type="Proteomes" id="UP001333110">
    <property type="component" value="Unassembled WGS sequence"/>
</dbReference>
<evidence type="ECO:0000313" key="1">
    <source>
        <dbReference type="EMBL" id="KAK4819980.1"/>
    </source>
</evidence>
<gene>
    <name evidence="1" type="ORF">QYF61_017295</name>
</gene>